<dbReference type="OrthoDB" id="5242431at2"/>
<organism evidence="4 5">
    <name type="scientific">Mycobacterium innocens</name>
    <dbReference type="NCBI Taxonomy" id="2341083"/>
    <lineage>
        <taxon>Bacteria</taxon>
        <taxon>Bacillati</taxon>
        <taxon>Actinomycetota</taxon>
        <taxon>Actinomycetes</taxon>
        <taxon>Mycobacteriales</taxon>
        <taxon>Mycobacteriaceae</taxon>
        <taxon>Mycobacterium</taxon>
    </lineage>
</organism>
<dbReference type="AlphaFoldDB" id="A0A498Q5Y6"/>
<dbReference type="Pfam" id="PF13490">
    <property type="entry name" value="zf-HC2"/>
    <property type="match status" value="1"/>
</dbReference>
<keyword evidence="5" id="KW-1185">Reference proteome</keyword>
<reference evidence="4 5" key="1">
    <citation type="submission" date="2018-09" db="EMBL/GenBank/DDBJ databases">
        <authorList>
            <person name="Tagini F."/>
        </authorList>
    </citation>
    <scope>NUCLEOTIDE SEQUENCE [LARGE SCALE GENOMIC DNA]</scope>
    <source>
        <strain evidence="4 5">MK13</strain>
    </source>
</reference>
<accession>A0A498Q5Y6</accession>
<keyword evidence="2" id="KW-0804">Transcription</keyword>
<protein>
    <submittedName>
        <fullName evidence="4">Anti-sigma-L factor RslA</fullName>
    </submittedName>
</protein>
<evidence type="ECO:0000259" key="3">
    <source>
        <dbReference type="Pfam" id="PF13490"/>
    </source>
</evidence>
<dbReference type="Gene3D" id="1.10.10.1320">
    <property type="entry name" value="Anti-sigma factor, zinc-finger domain"/>
    <property type="match status" value="1"/>
</dbReference>
<sequence>MTCFPGRRCMPDVRKRPEKDCAEYVMWDAAYVLGSLSANDRREFERHLGGCTVCRKAVTELSGMPALLSVLDRDEVAAIVESSHPTGNFAEAVECGDVRAKSRLDGTAPRLRGA</sequence>
<evidence type="ECO:0000256" key="1">
    <source>
        <dbReference type="ARBA" id="ARBA00023015"/>
    </source>
</evidence>
<proteinExistence type="predicted"/>
<dbReference type="EMBL" id="UPHQ01000165">
    <property type="protein sequence ID" value="VBA40711.1"/>
    <property type="molecule type" value="Genomic_DNA"/>
</dbReference>
<gene>
    <name evidence="4" type="primary">rslA_1</name>
    <name evidence="4" type="ORF">LAUMK13_03195</name>
</gene>
<feature type="domain" description="Putative zinc-finger" evidence="3">
    <location>
        <begin position="30"/>
        <end position="55"/>
    </location>
</feature>
<keyword evidence="1" id="KW-0805">Transcription regulation</keyword>
<dbReference type="InterPro" id="IPR027383">
    <property type="entry name" value="Znf_put"/>
</dbReference>
<name>A0A498Q5Y6_9MYCO</name>
<dbReference type="Proteomes" id="UP000267289">
    <property type="component" value="Unassembled WGS sequence"/>
</dbReference>
<evidence type="ECO:0000256" key="2">
    <source>
        <dbReference type="ARBA" id="ARBA00023163"/>
    </source>
</evidence>
<dbReference type="InterPro" id="IPR041916">
    <property type="entry name" value="Anti_sigma_zinc_sf"/>
</dbReference>
<evidence type="ECO:0000313" key="5">
    <source>
        <dbReference type="Proteomes" id="UP000267289"/>
    </source>
</evidence>
<evidence type="ECO:0000313" key="4">
    <source>
        <dbReference type="EMBL" id="VBA40711.1"/>
    </source>
</evidence>